<proteinExistence type="predicted"/>
<comment type="caution">
    <text evidence="2">The sequence shown here is derived from an EMBL/GenBank/DDBJ whole genome shotgun (WGS) entry which is preliminary data.</text>
</comment>
<organism evidence="2 3">
    <name type="scientific">Halomarinibacterium sedimenti</name>
    <dbReference type="NCBI Taxonomy" id="2857106"/>
    <lineage>
        <taxon>Bacteria</taxon>
        <taxon>Pseudomonadati</taxon>
        <taxon>Bacteroidota</taxon>
        <taxon>Flavobacteriia</taxon>
        <taxon>Flavobacteriales</taxon>
        <taxon>Flavobacteriaceae</taxon>
        <taxon>Halomarinibacterium</taxon>
    </lineage>
</organism>
<dbReference type="AlphaFoldDB" id="A0A9X1FPS3"/>
<dbReference type="Proteomes" id="UP001138686">
    <property type="component" value="Unassembled WGS sequence"/>
</dbReference>
<gene>
    <name evidence="2" type="ORF">KXJ69_08620</name>
</gene>
<dbReference type="Pfam" id="PF13519">
    <property type="entry name" value="VWA_2"/>
    <property type="match status" value="1"/>
</dbReference>
<dbReference type="CDD" id="cd00198">
    <property type="entry name" value="vWFA"/>
    <property type="match status" value="1"/>
</dbReference>
<evidence type="ECO:0000313" key="3">
    <source>
        <dbReference type="Proteomes" id="UP001138686"/>
    </source>
</evidence>
<dbReference type="RefSeq" id="WP_219052663.1">
    <property type="nucleotide sequence ID" value="NZ_JAHWDP010000003.1"/>
</dbReference>
<dbReference type="EMBL" id="JAHWDP010000003">
    <property type="protein sequence ID" value="MBW2938168.1"/>
    <property type="molecule type" value="Genomic_DNA"/>
</dbReference>
<sequence>MKKKNRLSGFVFTKHIPKEQSPFERLFEVFQELITYTSGDFDEAIEWLRQLDEEYKLTTKDYSIDDFIEDLKTKGYIREEIRPNGQGSGDSDSNLKMSEKLERSLRKRALEQIFGKLKRSTGGNHKTKYTGQGDEHAGEFRSYQFGDALEQISMTESLKNAQINHGFDDFLLTENDLVVEETMYKAQMSTVLMIDISHSMILYGEDRITPAKKVAMALSELITTRYPKDTLDILVFGNDAWPIDIKDLPYLNVGPYHTNTVAGLQLAMDMLRRKRNTNKQIFMITDGKPSCIQLPDGRYYKNSVGLDEHIVNKCYMMARQARKLHIPITTFMIAEDPYLMQFVDHFTAANMGKAFYTGLKGLGEMIFTDYEQNRRKRIR</sequence>
<feature type="domain" description="VWFA" evidence="1">
    <location>
        <begin position="190"/>
        <end position="288"/>
    </location>
</feature>
<name>A0A9X1FPS3_9FLAO</name>
<evidence type="ECO:0000313" key="2">
    <source>
        <dbReference type="EMBL" id="MBW2938168.1"/>
    </source>
</evidence>
<evidence type="ECO:0000259" key="1">
    <source>
        <dbReference type="Pfam" id="PF13519"/>
    </source>
</evidence>
<reference evidence="2" key="1">
    <citation type="submission" date="2021-07" db="EMBL/GenBank/DDBJ databases">
        <title>Aureisphaera sp. CAU 1614 isolated from sea sediment.</title>
        <authorList>
            <person name="Kim W."/>
        </authorList>
    </citation>
    <scope>NUCLEOTIDE SEQUENCE</scope>
    <source>
        <strain evidence="2">CAU 1614</strain>
    </source>
</reference>
<dbReference type="InterPro" id="IPR002035">
    <property type="entry name" value="VWF_A"/>
</dbReference>
<protein>
    <submittedName>
        <fullName evidence="2">VWA domain-containing protein</fullName>
    </submittedName>
</protein>
<accession>A0A9X1FPS3</accession>
<keyword evidence="3" id="KW-1185">Reference proteome</keyword>